<evidence type="ECO:0000313" key="1">
    <source>
        <dbReference type="EMBL" id="KKN27184.1"/>
    </source>
</evidence>
<accession>A0A0F9PAM5</accession>
<dbReference type="AlphaFoldDB" id="A0A0F9PAM5"/>
<sequence length="74" mass="8415">MAAKGDAINMTFWDDLEDKREQNGEPYIDARMLYVIDVAERWVATQGITIDFDGLFTRAEGTYQALKEAISPLE</sequence>
<proteinExistence type="predicted"/>
<name>A0A0F9PAM5_9ZZZZ</name>
<comment type="caution">
    <text evidence="1">The sequence shown here is derived from an EMBL/GenBank/DDBJ whole genome shotgun (WGS) entry which is preliminary data.</text>
</comment>
<dbReference type="EMBL" id="LAZR01002659">
    <property type="protein sequence ID" value="KKN27184.1"/>
    <property type="molecule type" value="Genomic_DNA"/>
</dbReference>
<gene>
    <name evidence="1" type="ORF">LCGC14_0867040</name>
</gene>
<organism evidence="1">
    <name type="scientific">marine sediment metagenome</name>
    <dbReference type="NCBI Taxonomy" id="412755"/>
    <lineage>
        <taxon>unclassified sequences</taxon>
        <taxon>metagenomes</taxon>
        <taxon>ecological metagenomes</taxon>
    </lineage>
</organism>
<reference evidence="1" key="1">
    <citation type="journal article" date="2015" name="Nature">
        <title>Complex archaea that bridge the gap between prokaryotes and eukaryotes.</title>
        <authorList>
            <person name="Spang A."/>
            <person name="Saw J.H."/>
            <person name="Jorgensen S.L."/>
            <person name="Zaremba-Niedzwiedzka K."/>
            <person name="Martijn J."/>
            <person name="Lind A.E."/>
            <person name="van Eijk R."/>
            <person name="Schleper C."/>
            <person name="Guy L."/>
            <person name="Ettema T.J."/>
        </authorList>
    </citation>
    <scope>NUCLEOTIDE SEQUENCE</scope>
</reference>
<protein>
    <submittedName>
        <fullName evidence="1">Uncharacterized protein</fullName>
    </submittedName>
</protein>